<keyword evidence="2 7" id="KW-0436">Ligase</keyword>
<dbReference type="AlphaFoldDB" id="A0AAW7R041"/>
<dbReference type="InterPro" id="IPR006195">
    <property type="entry name" value="aa-tRNA-synth_II"/>
</dbReference>
<evidence type="ECO:0000313" key="8">
    <source>
        <dbReference type="Proteomes" id="UP001169492"/>
    </source>
</evidence>
<feature type="domain" description="Aminoacyl-transfer RNA synthetases class-II family profile" evidence="6">
    <location>
        <begin position="19"/>
        <end position="317"/>
    </location>
</feature>
<dbReference type="Pfam" id="PF00152">
    <property type="entry name" value="tRNA-synt_2"/>
    <property type="match status" value="1"/>
</dbReference>
<dbReference type="GO" id="GO:0004824">
    <property type="term" value="F:lysine-tRNA ligase activity"/>
    <property type="evidence" value="ECO:0007669"/>
    <property type="project" value="InterPro"/>
</dbReference>
<reference evidence="7 8" key="1">
    <citation type="submission" date="2021-03" db="EMBL/GenBank/DDBJ databases">
        <title>Pseudidiomarina terrestris, a new bacterium isolated from saline soil.</title>
        <authorList>
            <person name="Galisteo C."/>
            <person name="De La Haba R."/>
            <person name="Sanchez-Porro C."/>
            <person name="Ventosa A."/>
        </authorList>
    </citation>
    <scope>NUCLEOTIDE SEQUENCE [LARGE SCALE GENOMIC DNA]</scope>
    <source>
        <strain evidence="7 8">1APP75-32.1</strain>
    </source>
</reference>
<evidence type="ECO:0000256" key="3">
    <source>
        <dbReference type="ARBA" id="ARBA00022741"/>
    </source>
</evidence>
<dbReference type="GO" id="GO:0000049">
    <property type="term" value="F:tRNA binding"/>
    <property type="evidence" value="ECO:0007669"/>
    <property type="project" value="TreeGrafter"/>
</dbReference>
<dbReference type="SUPFAM" id="SSF55681">
    <property type="entry name" value="Class II aaRS and biotin synthetases"/>
    <property type="match status" value="1"/>
</dbReference>
<dbReference type="InterPro" id="IPR045864">
    <property type="entry name" value="aa-tRNA-synth_II/BPL/LPL"/>
</dbReference>
<keyword evidence="7" id="KW-0251">Elongation factor</keyword>
<evidence type="ECO:0000256" key="4">
    <source>
        <dbReference type="ARBA" id="ARBA00022840"/>
    </source>
</evidence>
<dbReference type="NCBIfam" id="TIGR00462">
    <property type="entry name" value="genX"/>
    <property type="match status" value="1"/>
</dbReference>
<gene>
    <name evidence="7" type="primary">epmA</name>
    <name evidence="7" type="ORF">J6I90_12750</name>
</gene>
<dbReference type="GO" id="GO:0006430">
    <property type="term" value="P:lysyl-tRNA aminoacylation"/>
    <property type="evidence" value="ECO:0007669"/>
    <property type="project" value="InterPro"/>
</dbReference>
<proteinExistence type="predicted"/>
<dbReference type="InterPro" id="IPR004525">
    <property type="entry name" value="EpmA"/>
</dbReference>
<dbReference type="GO" id="GO:0003746">
    <property type="term" value="F:translation elongation factor activity"/>
    <property type="evidence" value="ECO:0007669"/>
    <property type="project" value="UniProtKB-KW"/>
</dbReference>
<comment type="subunit">
    <text evidence="1">Homodimer.</text>
</comment>
<dbReference type="RefSeq" id="WP_301775137.1">
    <property type="nucleotide sequence ID" value="NZ_JAGGJB010000010.1"/>
</dbReference>
<name>A0AAW7R041_9GAMM</name>
<dbReference type="FunFam" id="3.30.930.10:FF:000017">
    <property type="entry name" value="Elongation factor P--(R)-beta-lysine ligase"/>
    <property type="match status" value="1"/>
</dbReference>
<dbReference type="EC" id="6.3.1.-" evidence="7"/>
<comment type="caution">
    <text evidence="7">The sequence shown here is derived from an EMBL/GenBank/DDBJ whole genome shotgun (WGS) entry which is preliminary data.</text>
</comment>
<dbReference type="Proteomes" id="UP001169492">
    <property type="component" value="Unassembled WGS sequence"/>
</dbReference>
<evidence type="ECO:0000256" key="2">
    <source>
        <dbReference type="ARBA" id="ARBA00022598"/>
    </source>
</evidence>
<dbReference type="GO" id="GO:0005829">
    <property type="term" value="C:cytosol"/>
    <property type="evidence" value="ECO:0007669"/>
    <property type="project" value="TreeGrafter"/>
</dbReference>
<sequence>MQRSNAWQPSATLAVLRERAALLARIRTFFAHREVLEVDTPVLAHYGVTDVHLTNLRTHISGEPTPYFLQTSPEYAMKRLLAAGSGSIYQLGKVFRDDETSSRHNPEFTLLEWYRVGFTAAQLMDEISQLLQETVAAPPAQKVGYQELMIQQLGVDPLADDAVPRLQQALSERPELTDLVSKEQDRDTLLDIAMAMVIEPALDPAMPTFVTNYPASQAALAQLNAEDPRTAHRFELFYGGLELANGYQELTDAAEQQQRFQQDRLRRQHLQRDDAVADPRLLAALEQGLPDCAGVALGFDRLLMIHLGSPRISAVLPFAIDRA</sequence>
<dbReference type="InterPro" id="IPR018149">
    <property type="entry name" value="Lys-tRNA-synth_II_C"/>
</dbReference>
<keyword evidence="4" id="KW-0067">ATP-binding</keyword>
<evidence type="ECO:0000259" key="6">
    <source>
        <dbReference type="PROSITE" id="PS50862"/>
    </source>
</evidence>
<accession>A0AAW7R041</accession>
<keyword evidence="3" id="KW-0547">Nucleotide-binding</keyword>
<organism evidence="7 8">
    <name type="scientific">Pseudidiomarina terrestris</name>
    <dbReference type="NCBI Taxonomy" id="2820060"/>
    <lineage>
        <taxon>Bacteria</taxon>
        <taxon>Pseudomonadati</taxon>
        <taxon>Pseudomonadota</taxon>
        <taxon>Gammaproteobacteria</taxon>
        <taxon>Alteromonadales</taxon>
        <taxon>Idiomarinaceae</taxon>
        <taxon>Pseudidiomarina</taxon>
    </lineage>
</organism>
<comment type="catalytic activity">
    <reaction evidence="5">
        <text>D-beta-lysine + L-lysyl-[protein] + ATP = N(6)-((3R)-3,6-diaminohexanoyl)-L-lysyl-[protein] + AMP + diphosphate + H(+)</text>
        <dbReference type="Rhea" id="RHEA:83435"/>
        <dbReference type="Rhea" id="RHEA-COMP:9752"/>
        <dbReference type="Rhea" id="RHEA-COMP:20131"/>
        <dbReference type="ChEBI" id="CHEBI:15378"/>
        <dbReference type="ChEBI" id="CHEBI:29969"/>
        <dbReference type="ChEBI" id="CHEBI:30616"/>
        <dbReference type="ChEBI" id="CHEBI:33019"/>
        <dbReference type="ChEBI" id="CHEBI:84138"/>
        <dbReference type="ChEBI" id="CHEBI:156053"/>
        <dbReference type="ChEBI" id="CHEBI:456215"/>
    </reaction>
    <physiologicalReaction direction="left-to-right" evidence="5">
        <dbReference type="Rhea" id="RHEA:83436"/>
    </physiologicalReaction>
</comment>
<dbReference type="PANTHER" id="PTHR42918:SF6">
    <property type="entry name" value="ELONGATION FACTOR P--(R)-BETA-LYSINE LIGASE"/>
    <property type="match status" value="1"/>
</dbReference>
<dbReference type="PANTHER" id="PTHR42918">
    <property type="entry name" value="LYSYL-TRNA SYNTHETASE"/>
    <property type="match status" value="1"/>
</dbReference>
<protein>
    <submittedName>
        <fullName evidence="7">Elongation factor P--(R)-beta-lysine ligase</fullName>
        <ecNumber evidence="7">6.3.1.-</ecNumber>
    </submittedName>
</protein>
<evidence type="ECO:0000256" key="1">
    <source>
        <dbReference type="ARBA" id="ARBA00011738"/>
    </source>
</evidence>
<dbReference type="NCBIfam" id="NF006828">
    <property type="entry name" value="PRK09350.1"/>
    <property type="match status" value="1"/>
</dbReference>
<dbReference type="GO" id="GO:0005524">
    <property type="term" value="F:ATP binding"/>
    <property type="evidence" value="ECO:0007669"/>
    <property type="project" value="UniProtKB-KW"/>
</dbReference>
<dbReference type="InterPro" id="IPR004364">
    <property type="entry name" value="Aa-tRNA-synt_II"/>
</dbReference>
<evidence type="ECO:0000256" key="5">
    <source>
        <dbReference type="ARBA" id="ARBA00052794"/>
    </source>
</evidence>
<keyword evidence="7" id="KW-0648">Protein biosynthesis</keyword>
<dbReference type="PRINTS" id="PR00982">
    <property type="entry name" value="TRNASYNTHLYS"/>
</dbReference>
<dbReference type="PROSITE" id="PS50862">
    <property type="entry name" value="AA_TRNA_LIGASE_II"/>
    <property type="match status" value="1"/>
</dbReference>
<evidence type="ECO:0000313" key="7">
    <source>
        <dbReference type="EMBL" id="MDN7125752.1"/>
    </source>
</evidence>
<dbReference type="EMBL" id="JAGGJB010000010">
    <property type="protein sequence ID" value="MDN7125752.1"/>
    <property type="molecule type" value="Genomic_DNA"/>
</dbReference>
<dbReference type="Gene3D" id="3.30.930.10">
    <property type="entry name" value="Bira Bifunctional Protein, Domain 2"/>
    <property type="match status" value="1"/>
</dbReference>